<dbReference type="Proteomes" id="UP000504634">
    <property type="component" value="Unplaced"/>
</dbReference>
<organism evidence="2 3">
    <name type="scientific">Drosophila lebanonensis</name>
    <name type="common">Fruit fly</name>
    <name type="synonym">Scaptodrosophila lebanonensis</name>
    <dbReference type="NCBI Taxonomy" id="7225"/>
    <lineage>
        <taxon>Eukaryota</taxon>
        <taxon>Metazoa</taxon>
        <taxon>Ecdysozoa</taxon>
        <taxon>Arthropoda</taxon>
        <taxon>Hexapoda</taxon>
        <taxon>Insecta</taxon>
        <taxon>Pterygota</taxon>
        <taxon>Neoptera</taxon>
        <taxon>Endopterygota</taxon>
        <taxon>Diptera</taxon>
        <taxon>Brachycera</taxon>
        <taxon>Muscomorpha</taxon>
        <taxon>Ephydroidea</taxon>
        <taxon>Drosophilidae</taxon>
        <taxon>Scaptodrosophila</taxon>
    </lineage>
</organism>
<gene>
    <name evidence="3" type="primary">LOC115630963</name>
</gene>
<dbReference type="SUPFAM" id="SSF48371">
    <property type="entry name" value="ARM repeat"/>
    <property type="match status" value="1"/>
</dbReference>
<dbReference type="Gene3D" id="1.25.10.10">
    <property type="entry name" value="Leucine-rich Repeat Variant"/>
    <property type="match status" value="1"/>
</dbReference>
<dbReference type="GeneID" id="115630963"/>
<dbReference type="InterPro" id="IPR049152">
    <property type="entry name" value="EFR3-like_ARM"/>
</dbReference>
<name>A0A6J2U443_DROLE</name>
<dbReference type="CTD" id="35865"/>
<dbReference type="OrthoDB" id="19232at2759"/>
<dbReference type="RefSeq" id="XP_030383401.1">
    <property type="nucleotide sequence ID" value="XM_030527541.1"/>
</dbReference>
<evidence type="ECO:0000256" key="1">
    <source>
        <dbReference type="ARBA" id="ARBA00010216"/>
    </source>
</evidence>
<dbReference type="InterPro" id="IPR051851">
    <property type="entry name" value="EFR3_Homologs"/>
</dbReference>
<protein>
    <submittedName>
        <fullName evidence="3">Protein EFR3 homolog cmp44E isoform X1</fullName>
    </submittedName>
</protein>
<dbReference type="InterPro" id="IPR016024">
    <property type="entry name" value="ARM-type_fold"/>
</dbReference>
<dbReference type="GO" id="GO:0072659">
    <property type="term" value="P:protein localization to plasma membrane"/>
    <property type="evidence" value="ECO:0007669"/>
    <property type="project" value="TreeGrafter"/>
</dbReference>
<comment type="similarity">
    <text evidence="1">Belongs to the EFR3 family.</text>
</comment>
<dbReference type="AlphaFoldDB" id="A0A6J2U443"/>
<dbReference type="Pfam" id="PF21052">
    <property type="entry name" value="EFR3_ARM"/>
    <property type="match status" value="1"/>
</dbReference>
<dbReference type="PANTHER" id="PTHR12444:SF8">
    <property type="entry name" value="PROTEIN EFR3 HOMOLOG CMP44E"/>
    <property type="match status" value="1"/>
</dbReference>
<dbReference type="GO" id="GO:0005886">
    <property type="term" value="C:plasma membrane"/>
    <property type="evidence" value="ECO:0007669"/>
    <property type="project" value="TreeGrafter"/>
</dbReference>
<evidence type="ECO:0000313" key="3">
    <source>
        <dbReference type="RefSeq" id="XP_030383401.1"/>
    </source>
</evidence>
<dbReference type="FunFam" id="1.25.10.10:FF:000422">
    <property type="entry name" value="Stambha A, isoform D"/>
    <property type="match status" value="1"/>
</dbReference>
<keyword evidence="2" id="KW-1185">Reference proteome</keyword>
<sequence>MALIRCCFEPPELPEFFDGFVQKCTDPSCCCGCCSALRPRYKRLVDNIFPVNAEDGLVKSNMEKLTFYSLSSPDKLDRIGEYLYQKATKDINRKRYKLAEIAMEAMDLLLQACHAQTTLNLFVESFLRMVQKLLEDSNPNLKIMATNSFVKFANINEDTPSYHRRYDFFISKFSSMCHSDNHDLRDSLRLAGIKGLQGVIRKTVSDDLVENIWDAQHMEKIVPSLLFNMQFCVNVMFVKKNLMATGDLTPVEDATHITPPVLAEEVLRELVGRASFGHIRSVLKPLLMHLDRHELWVPNTFAIHTFRIVMISIQPQYSYTVVETLMQHLDNNFKSSPKTRTSLAVVLSKIIAIAAGESVGPSALDIINNLLTHLRTSVSTTTEITAEESQYQEALINALGEFANHHPDYQKIEIMLFIMNTVPDLSKKSKSDQMLQNILLKSLLKVGTQYSTVSFEKAFPASFLQPLLRMARAPHDPTRMIVMQIFQALLDRHQNEQVLSTVSVKPYTALSQEPPSRSDIIFTHKYGANIMQALIDSMALSDRVDALSSSYNTAALLIVEMSCSETVQEFLLFILGIQQVAHTVESLGAVHKCNLHSIAIALLVLISRVTGINNLLEYAQKIVDARREEAPYYLAPLLEPKKTSAKNLNLSLPHLAIDKLALGECLQNAGMDAQRLNSGAPYALHQTDNPAHRHSWVESVSAHMTQRNSSADLTVYTGDVDSVNSSPGVCKRVLSQEYTFDAMKRALAEPTEAAKREQREKQLQIVRTFRESEFDELVRRTEPKHDLIQNRLNELFNSLAMERQITQSGDNKTLQLQATNDKPIYETNFPELFYY</sequence>
<accession>A0A6J2U443</accession>
<reference evidence="3" key="1">
    <citation type="submission" date="2025-08" db="UniProtKB">
        <authorList>
            <consortium name="RefSeq"/>
        </authorList>
    </citation>
    <scope>IDENTIFICATION</scope>
    <source>
        <strain evidence="3">11010-0011.00</strain>
        <tissue evidence="3">Whole body</tissue>
    </source>
</reference>
<dbReference type="PANTHER" id="PTHR12444">
    <property type="entry name" value="PROTEIN EFR3 HOMOLOG CMP44E"/>
    <property type="match status" value="1"/>
</dbReference>
<dbReference type="InterPro" id="IPR011989">
    <property type="entry name" value="ARM-like"/>
</dbReference>
<evidence type="ECO:0000313" key="2">
    <source>
        <dbReference type="Proteomes" id="UP000504634"/>
    </source>
</evidence>
<proteinExistence type="inferred from homology"/>